<feature type="compositionally biased region" description="Low complexity" evidence="1">
    <location>
        <begin position="145"/>
        <end position="154"/>
    </location>
</feature>
<feature type="compositionally biased region" description="Polar residues" evidence="1">
    <location>
        <begin position="17"/>
        <end position="26"/>
    </location>
</feature>
<dbReference type="Proteomes" id="UP000762676">
    <property type="component" value="Unassembled WGS sequence"/>
</dbReference>
<protein>
    <submittedName>
        <fullName evidence="2">Uncharacterized protein</fullName>
    </submittedName>
</protein>
<comment type="caution">
    <text evidence="2">The sequence shown here is derived from an EMBL/GenBank/DDBJ whole genome shotgun (WGS) entry which is preliminary data.</text>
</comment>
<organism evidence="2 3">
    <name type="scientific">Elysia marginata</name>
    <dbReference type="NCBI Taxonomy" id="1093978"/>
    <lineage>
        <taxon>Eukaryota</taxon>
        <taxon>Metazoa</taxon>
        <taxon>Spiralia</taxon>
        <taxon>Lophotrochozoa</taxon>
        <taxon>Mollusca</taxon>
        <taxon>Gastropoda</taxon>
        <taxon>Heterobranchia</taxon>
        <taxon>Euthyneura</taxon>
        <taxon>Panpulmonata</taxon>
        <taxon>Sacoglossa</taxon>
        <taxon>Placobranchoidea</taxon>
        <taxon>Plakobranchidae</taxon>
        <taxon>Elysia</taxon>
    </lineage>
</organism>
<feature type="compositionally biased region" description="Polar residues" evidence="1">
    <location>
        <begin position="212"/>
        <end position="221"/>
    </location>
</feature>
<feature type="region of interest" description="Disordered" evidence="1">
    <location>
        <begin position="212"/>
        <end position="243"/>
    </location>
</feature>
<evidence type="ECO:0000313" key="2">
    <source>
        <dbReference type="EMBL" id="GFR61374.1"/>
    </source>
</evidence>
<feature type="compositionally biased region" description="Acidic residues" evidence="1">
    <location>
        <begin position="130"/>
        <end position="139"/>
    </location>
</feature>
<dbReference type="AlphaFoldDB" id="A0AAV4EL67"/>
<feature type="compositionally biased region" description="Pro residues" evidence="1">
    <location>
        <begin position="225"/>
        <end position="236"/>
    </location>
</feature>
<dbReference type="EMBL" id="BMAT01007275">
    <property type="protein sequence ID" value="GFR61374.1"/>
    <property type="molecule type" value="Genomic_DNA"/>
</dbReference>
<evidence type="ECO:0000256" key="1">
    <source>
        <dbReference type="SAM" id="MobiDB-lite"/>
    </source>
</evidence>
<feature type="region of interest" description="Disordered" evidence="1">
    <location>
        <begin position="1"/>
        <end position="154"/>
    </location>
</feature>
<reference evidence="2 3" key="1">
    <citation type="journal article" date="2021" name="Elife">
        <title>Chloroplast acquisition without the gene transfer in kleptoplastic sea slugs, Plakobranchus ocellatus.</title>
        <authorList>
            <person name="Maeda T."/>
            <person name="Takahashi S."/>
            <person name="Yoshida T."/>
            <person name="Shimamura S."/>
            <person name="Takaki Y."/>
            <person name="Nagai Y."/>
            <person name="Toyoda A."/>
            <person name="Suzuki Y."/>
            <person name="Arimoto A."/>
            <person name="Ishii H."/>
            <person name="Satoh N."/>
            <person name="Nishiyama T."/>
            <person name="Hasebe M."/>
            <person name="Maruyama T."/>
            <person name="Minagawa J."/>
            <person name="Obokata J."/>
            <person name="Shigenobu S."/>
        </authorList>
    </citation>
    <scope>NUCLEOTIDE SEQUENCE [LARGE SCALE GENOMIC DNA]</scope>
</reference>
<proteinExistence type="predicted"/>
<feature type="compositionally biased region" description="Basic and acidic residues" evidence="1">
    <location>
        <begin position="27"/>
        <end position="39"/>
    </location>
</feature>
<keyword evidence="3" id="KW-1185">Reference proteome</keyword>
<name>A0AAV4EL67_9GAST</name>
<sequence>MSSGEEGKITPAGAEVSETNCLSNGEQAREPPKVYKNAEDNLNFGWFSLPRSSENSGRPVSVSGRKQQGRKPVCQHAEAGPAQTSQSGGNHGQAAACVRGTPETCLPPPSRQGYAHQQQPADSQRLVVSDDPDMADFECSDPRKQQQQQQQQQQMFCNAGQNYGQGDDPAGQGPQAEIDAVDWPLSRAAQEMLMRESRPPAEPRFAFLNKQGMSSRAGSRVSTPSAPPLPPTPMPPLHWNGYNGSSRPTYASWRERWHRDNAHPDPHCQAQNLIGNQQHHNIFSEYDNNNNNSNTRSAEANGWENIVNSPSLVTMVESNKDKSNNSGSKRMMNTDSFDLKEKQGGYWNRHWSKDHITNIGTDFIGYDGSIFRSLTGSGRSTVVNKSLTSNMIGDNDSVVQFPTDNDKDIPCVKKEIGLSCRRSLKKWASSVDPINRPSNNGLWPSRSDVDAKCGDVDFMEEGLPEYKGSSSSRHVRHIKKKTSFSLNFLTRVNRFKQTALLWGKKVRGGSHSRKTYCLFENDY</sequence>
<evidence type="ECO:0000313" key="3">
    <source>
        <dbReference type="Proteomes" id="UP000762676"/>
    </source>
</evidence>
<accession>A0AAV4EL67</accession>
<gene>
    <name evidence="2" type="ORF">ElyMa_003556200</name>
</gene>